<dbReference type="Gene3D" id="3.40.50.1820">
    <property type="entry name" value="alpha/beta hydrolase"/>
    <property type="match status" value="1"/>
</dbReference>
<evidence type="ECO:0000313" key="3">
    <source>
        <dbReference type="EMBL" id="SDN49602.1"/>
    </source>
</evidence>
<gene>
    <name evidence="3" type="ORF">SAMN05660199_00128</name>
</gene>
<dbReference type="PANTHER" id="PTHR43433">
    <property type="entry name" value="HYDROLASE, ALPHA/BETA FOLD FAMILY PROTEIN"/>
    <property type="match status" value="1"/>
</dbReference>
<name>A0A1H0BVC7_9ACTN</name>
<dbReference type="GO" id="GO:0046503">
    <property type="term" value="P:glycerolipid catabolic process"/>
    <property type="evidence" value="ECO:0007669"/>
    <property type="project" value="TreeGrafter"/>
</dbReference>
<evidence type="ECO:0000259" key="2">
    <source>
        <dbReference type="Pfam" id="PF08386"/>
    </source>
</evidence>
<keyword evidence="4" id="KW-1185">Reference proteome</keyword>
<organism evidence="3 4">
    <name type="scientific">Klenkia soli</name>
    <dbReference type="NCBI Taxonomy" id="1052260"/>
    <lineage>
        <taxon>Bacteria</taxon>
        <taxon>Bacillati</taxon>
        <taxon>Actinomycetota</taxon>
        <taxon>Actinomycetes</taxon>
        <taxon>Geodermatophilales</taxon>
        <taxon>Geodermatophilaceae</taxon>
        <taxon>Klenkia</taxon>
    </lineage>
</organism>
<dbReference type="PANTHER" id="PTHR43433:SF5">
    <property type="entry name" value="AB HYDROLASE-1 DOMAIN-CONTAINING PROTEIN"/>
    <property type="match status" value="1"/>
</dbReference>
<dbReference type="Pfam" id="PF00561">
    <property type="entry name" value="Abhydrolase_1"/>
    <property type="match status" value="1"/>
</dbReference>
<dbReference type="Pfam" id="PF08386">
    <property type="entry name" value="Abhydrolase_4"/>
    <property type="match status" value="1"/>
</dbReference>
<proteinExistence type="predicted"/>
<dbReference type="STRING" id="1052260.SAMN05660199_00128"/>
<accession>A0A1H0BVC7</accession>
<evidence type="ECO:0000259" key="1">
    <source>
        <dbReference type="Pfam" id="PF00561"/>
    </source>
</evidence>
<dbReference type="Proteomes" id="UP000199088">
    <property type="component" value="Unassembled WGS sequence"/>
</dbReference>
<reference evidence="4" key="1">
    <citation type="submission" date="2016-10" db="EMBL/GenBank/DDBJ databases">
        <authorList>
            <person name="Varghese N."/>
            <person name="Submissions S."/>
        </authorList>
    </citation>
    <scope>NUCLEOTIDE SEQUENCE [LARGE SCALE GENOMIC DNA]</scope>
    <source>
        <strain evidence="4">DSM 45843</strain>
    </source>
</reference>
<evidence type="ECO:0000313" key="4">
    <source>
        <dbReference type="Proteomes" id="UP000199088"/>
    </source>
</evidence>
<dbReference type="InterPro" id="IPR050471">
    <property type="entry name" value="AB_hydrolase"/>
</dbReference>
<feature type="domain" description="AB hydrolase-1" evidence="1">
    <location>
        <begin position="20"/>
        <end position="134"/>
    </location>
</feature>
<sequence length="272" mass="28221">MEVADGVELWVEERGDPRSPAVLLVMGAASSGLFWPEALVDRLAASCRVVRYDHRDTGRSTAGSSYALRDLAGDAVAVLDGLGIDRAHVVGMSMGGLLVQLLLIDHPDRLLSATLFCTGPLGGAPGDPAPGPSDELLQFWATMGEPRDDEAELAWRVEHWRLLHGDGVPVDPAEFRAQELRVAEHSGGLLPATAHATADQSGLARGAELASVAVPVLVVEAPADPAYPPPNAQRLAAAIPGARVVTVPGMGHALPAAVLGPLVDAVEAHLAG</sequence>
<dbReference type="AlphaFoldDB" id="A0A1H0BVC7"/>
<dbReference type="SUPFAM" id="SSF53474">
    <property type="entry name" value="alpha/beta-Hydrolases"/>
    <property type="match status" value="1"/>
</dbReference>
<dbReference type="GO" id="GO:0004806">
    <property type="term" value="F:triacylglycerol lipase activity"/>
    <property type="evidence" value="ECO:0007669"/>
    <property type="project" value="TreeGrafter"/>
</dbReference>
<dbReference type="InterPro" id="IPR013595">
    <property type="entry name" value="Pept_S33_TAP-like_C"/>
</dbReference>
<dbReference type="InterPro" id="IPR000073">
    <property type="entry name" value="AB_hydrolase_1"/>
</dbReference>
<dbReference type="InterPro" id="IPR029058">
    <property type="entry name" value="AB_hydrolase_fold"/>
</dbReference>
<protein>
    <submittedName>
        <fullName evidence="3">Pimeloyl-ACP methyl ester carboxylesterase</fullName>
    </submittedName>
</protein>
<feature type="domain" description="Peptidase S33 tripeptidyl aminopeptidase-like C-terminal" evidence="2">
    <location>
        <begin position="210"/>
        <end position="254"/>
    </location>
</feature>
<dbReference type="EMBL" id="FNIR01000001">
    <property type="protein sequence ID" value="SDN49602.1"/>
    <property type="molecule type" value="Genomic_DNA"/>
</dbReference>